<comment type="similarity">
    <text evidence="2">Belongs to the MLF family.</text>
</comment>
<keyword evidence="6" id="KW-1185">Reference proteome</keyword>
<feature type="compositionally biased region" description="Low complexity" evidence="5">
    <location>
        <begin position="220"/>
        <end position="244"/>
    </location>
</feature>
<protein>
    <submittedName>
        <fullName evidence="7">Myeloid leukemia factor</fullName>
    </submittedName>
</protein>
<feature type="region of interest" description="Disordered" evidence="5">
    <location>
        <begin position="189"/>
        <end position="292"/>
    </location>
</feature>
<evidence type="ECO:0000313" key="6">
    <source>
        <dbReference type="Proteomes" id="UP000492821"/>
    </source>
</evidence>
<keyword evidence="4" id="KW-0597">Phosphoprotein</keyword>
<evidence type="ECO:0000256" key="2">
    <source>
        <dbReference type="ARBA" id="ARBA00008332"/>
    </source>
</evidence>
<organism evidence="6 7">
    <name type="scientific">Panagrellus redivivus</name>
    <name type="common">Microworm</name>
    <dbReference type="NCBI Taxonomy" id="6233"/>
    <lineage>
        <taxon>Eukaryota</taxon>
        <taxon>Metazoa</taxon>
        <taxon>Ecdysozoa</taxon>
        <taxon>Nematoda</taxon>
        <taxon>Chromadorea</taxon>
        <taxon>Rhabditida</taxon>
        <taxon>Tylenchina</taxon>
        <taxon>Panagrolaimomorpha</taxon>
        <taxon>Panagrolaimoidea</taxon>
        <taxon>Panagrolaimidae</taxon>
        <taxon>Panagrellus</taxon>
    </lineage>
</organism>
<dbReference type="WBParaSite" id="Pan_g17625.t1">
    <property type="protein sequence ID" value="Pan_g17625.t1"/>
    <property type="gene ID" value="Pan_g17625"/>
</dbReference>
<name>A0A7E4V7W7_PANRE</name>
<dbReference type="GO" id="GO:0005737">
    <property type="term" value="C:cytoplasm"/>
    <property type="evidence" value="ECO:0007669"/>
    <property type="project" value="UniProtKB-SubCell"/>
</dbReference>
<accession>A0A7E4V7W7</accession>
<comment type="subcellular location">
    <subcellularLocation>
        <location evidence="1">Cytoplasm</location>
    </subcellularLocation>
</comment>
<feature type="compositionally biased region" description="Basic and acidic residues" evidence="5">
    <location>
        <begin position="263"/>
        <end position="272"/>
    </location>
</feature>
<dbReference type="AlphaFoldDB" id="A0A7E4V7W7"/>
<evidence type="ECO:0000256" key="3">
    <source>
        <dbReference type="ARBA" id="ARBA00022490"/>
    </source>
</evidence>
<reference evidence="6" key="1">
    <citation type="journal article" date="2013" name="Genetics">
        <title>The draft genome and transcriptome of Panagrellus redivivus are shaped by the harsh demands of a free-living lifestyle.</title>
        <authorList>
            <person name="Srinivasan J."/>
            <person name="Dillman A.R."/>
            <person name="Macchietto M.G."/>
            <person name="Heikkinen L."/>
            <person name="Lakso M."/>
            <person name="Fracchia K.M."/>
            <person name="Antoshechkin I."/>
            <person name="Mortazavi A."/>
            <person name="Wong G."/>
            <person name="Sternberg P.W."/>
        </authorList>
    </citation>
    <scope>NUCLEOTIDE SEQUENCE [LARGE SCALE GENOMIC DNA]</scope>
    <source>
        <strain evidence="6">MT8872</strain>
    </source>
</reference>
<sequence length="292" mass="32482">MFGDDPFDPFGTRRHMQQMDRMMDQLMGNPFGMMDNFFGRSPCMNPSITNGSSSSSSSNSNPRRRTHDASDFGMGMMSPFGGMGMFGNMGMGSMLSQMQNDPNSMVFSSSTMVTYDGNGQPRVVQNTVRKTGDVKETRRSVRDGEVEEVAVGHAIGDREHVIEKKRGSDGRVRKNQRFVNLDESEAETFNNEFRTRSRNPFAPESQRSSHRAIQNGGNPGVSRVPSSRVVTTPSSSGSSAPIIEIPDDDMEEEVPRHRSRGHIRSDGPVIREIDDDDELPANNASKRRRGFF</sequence>
<evidence type="ECO:0000256" key="5">
    <source>
        <dbReference type="SAM" id="MobiDB-lite"/>
    </source>
</evidence>
<evidence type="ECO:0000256" key="1">
    <source>
        <dbReference type="ARBA" id="ARBA00004496"/>
    </source>
</evidence>
<reference evidence="7" key="2">
    <citation type="submission" date="2020-10" db="UniProtKB">
        <authorList>
            <consortium name="WormBaseParasite"/>
        </authorList>
    </citation>
    <scope>IDENTIFICATION</scope>
</reference>
<feature type="compositionally biased region" description="Low complexity" evidence="5">
    <location>
        <begin position="52"/>
        <end position="61"/>
    </location>
</feature>
<dbReference type="InterPro" id="IPR019376">
    <property type="entry name" value="Myeloid_leukemia_factor"/>
</dbReference>
<feature type="region of interest" description="Disordered" evidence="5">
    <location>
        <begin position="42"/>
        <end position="74"/>
    </location>
</feature>
<dbReference type="Pfam" id="PF10248">
    <property type="entry name" value="Mlf1IP"/>
    <property type="match status" value="1"/>
</dbReference>
<proteinExistence type="inferred from homology"/>
<dbReference type="Proteomes" id="UP000492821">
    <property type="component" value="Unassembled WGS sequence"/>
</dbReference>
<evidence type="ECO:0000313" key="7">
    <source>
        <dbReference type="WBParaSite" id="Pan_g17625.t1"/>
    </source>
</evidence>
<keyword evidence="3" id="KW-0963">Cytoplasm</keyword>
<dbReference type="PANTHER" id="PTHR13105">
    <property type="entry name" value="MYELOID LEUKEMIA FACTOR"/>
    <property type="match status" value="1"/>
</dbReference>
<evidence type="ECO:0000256" key="4">
    <source>
        <dbReference type="ARBA" id="ARBA00022553"/>
    </source>
</evidence>